<dbReference type="EMBL" id="QUTE01010653">
    <property type="protein sequence ID" value="RHZ12746.1"/>
    <property type="molecule type" value="Genomic_DNA"/>
</dbReference>
<keyword evidence="1" id="KW-0812">Transmembrane</keyword>
<accession>A0A397F2P8</accession>
<feature type="transmembrane region" description="Helical" evidence="1">
    <location>
        <begin position="88"/>
        <end position="109"/>
    </location>
</feature>
<comment type="caution">
    <text evidence="2">The sequence shown here is derived from an EMBL/GenBank/DDBJ whole genome shotgun (WGS) entry which is preliminary data.</text>
</comment>
<organism evidence="2 3">
    <name type="scientific">Aphanomyces astaci</name>
    <name type="common">Crayfish plague agent</name>
    <dbReference type="NCBI Taxonomy" id="112090"/>
    <lineage>
        <taxon>Eukaryota</taxon>
        <taxon>Sar</taxon>
        <taxon>Stramenopiles</taxon>
        <taxon>Oomycota</taxon>
        <taxon>Saprolegniomycetes</taxon>
        <taxon>Saprolegniales</taxon>
        <taxon>Verrucalvaceae</taxon>
        <taxon>Aphanomyces</taxon>
    </lineage>
</organism>
<sequence>MGSIMESAANFVEYVSKSTFRIRVLATAQVAVFVFLQVLLATNVYGPALDQNLATTDILPIPDARYGYDAKYLFELYTWMGPAVRQQYVYFELVDLFVFIPTCTLAISYRHDLTHPLNVTDVHFLTLLLLLVHRRLGPHEPLIIYLPFLAAIFDTFENAAHIYTAQTFEPNKSIQKETWILAAHVGSISNILKWGGIGAVSMLLCWNFGKVTMKPLETDLDAAKKVQ</sequence>
<protein>
    <recommendedName>
        <fullName evidence="4">EXPERA domain-containing protein</fullName>
    </recommendedName>
</protein>
<reference evidence="2 3" key="1">
    <citation type="submission" date="2018-08" db="EMBL/GenBank/DDBJ databases">
        <title>Aphanomyces genome sequencing and annotation.</title>
        <authorList>
            <person name="Minardi D."/>
            <person name="Oidtmann B."/>
            <person name="Van Der Giezen M."/>
            <person name="Studholme D.J."/>
        </authorList>
    </citation>
    <scope>NUCLEOTIDE SEQUENCE [LARGE SCALE GENOMIC DNA]</scope>
    <source>
        <strain evidence="2 3">197901</strain>
    </source>
</reference>
<keyword evidence="1" id="KW-1133">Transmembrane helix</keyword>
<evidence type="ECO:0008006" key="4">
    <source>
        <dbReference type="Google" id="ProtNLM"/>
    </source>
</evidence>
<keyword evidence="1" id="KW-0472">Membrane</keyword>
<evidence type="ECO:0000313" key="3">
    <source>
        <dbReference type="Proteomes" id="UP000266196"/>
    </source>
</evidence>
<evidence type="ECO:0000256" key="1">
    <source>
        <dbReference type="SAM" id="Phobius"/>
    </source>
</evidence>
<dbReference type="VEuPathDB" id="FungiDB:H257_17974"/>
<proteinExistence type="predicted"/>
<gene>
    <name evidence="2" type="ORF">DYB31_003309</name>
</gene>
<evidence type="ECO:0000313" key="2">
    <source>
        <dbReference type="EMBL" id="RHZ12746.1"/>
    </source>
</evidence>
<dbReference type="Proteomes" id="UP000266196">
    <property type="component" value="Unassembled WGS sequence"/>
</dbReference>
<dbReference type="AlphaFoldDB" id="A0A397F2P8"/>
<name>A0A397F2P8_APHAT</name>
<feature type="transmembrane region" description="Helical" evidence="1">
    <location>
        <begin position="20"/>
        <end position="41"/>
    </location>
</feature>